<proteinExistence type="predicted"/>
<keyword evidence="2" id="KW-0472">Membrane</keyword>
<evidence type="ECO:0000313" key="4">
    <source>
        <dbReference type="EMBL" id="CAE0543840.1"/>
    </source>
</evidence>
<feature type="transmembrane region" description="Helical" evidence="2">
    <location>
        <begin position="145"/>
        <end position="162"/>
    </location>
</feature>
<accession>A0A7S3S508</accession>
<feature type="region of interest" description="Disordered" evidence="1">
    <location>
        <begin position="185"/>
        <end position="228"/>
    </location>
</feature>
<sequence>MAALQTVPLAAGFYLVLLAGAAFGVQYGTFLVVVGSTLSTLFCSLLARAMARTRYERRMLRGSPHLAALNTALGTEPFRLVLLLRLSTFVPFTWSSYLVGLSHADMPRLLAATAIGSAPNSLAYVSSGALGAEVVVAGGPPADPALLLLGAVAAVLAAALLGRTAADAMRSRGLSLESLESTGAPANLGGGSGGGSSSAGASPPLGARSGVEPRRVAEGKRAVSPAMV</sequence>
<evidence type="ECO:0000256" key="1">
    <source>
        <dbReference type="SAM" id="MobiDB-lite"/>
    </source>
</evidence>
<dbReference type="EMBL" id="HBIR01018460">
    <property type="protein sequence ID" value="CAE0543840.1"/>
    <property type="molecule type" value="Transcribed_RNA"/>
</dbReference>
<evidence type="ECO:0000259" key="3">
    <source>
        <dbReference type="Pfam" id="PF09335"/>
    </source>
</evidence>
<keyword evidence="2" id="KW-0812">Transmembrane</keyword>
<feature type="transmembrane region" description="Helical" evidence="2">
    <location>
        <begin position="80"/>
        <end position="100"/>
    </location>
</feature>
<dbReference type="InterPro" id="IPR053240">
    <property type="entry name" value="VTT_domain"/>
</dbReference>
<keyword evidence="2" id="KW-1133">Transmembrane helix</keyword>
<feature type="transmembrane region" description="Helical" evidence="2">
    <location>
        <begin position="30"/>
        <end position="51"/>
    </location>
</feature>
<organism evidence="4">
    <name type="scientific">Emiliania huxleyi</name>
    <name type="common">Coccolithophore</name>
    <name type="synonym">Pontosphaera huxleyi</name>
    <dbReference type="NCBI Taxonomy" id="2903"/>
    <lineage>
        <taxon>Eukaryota</taxon>
        <taxon>Haptista</taxon>
        <taxon>Haptophyta</taxon>
        <taxon>Prymnesiophyceae</taxon>
        <taxon>Isochrysidales</taxon>
        <taxon>Noelaerhabdaceae</taxon>
        <taxon>Emiliania</taxon>
    </lineage>
</organism>
<feature type="compositionally biased region" description="Gly residues" evidence="1">
    <location>
        <begin position="188"/>
        <end position="197"/>
    </location>
</feature>
<dbReference type="PANTHER" id="PTHR46826">
    <property type="match status" value="1"/>
</dbReference>
<name>A0A7S3S508_EMIHU</name>
<feature type="compositionally biased region" description="Basic and acidic residues" evidence="1">
    <location>
        <begin position="211"/>
        <end position="221"/>
    </location>
</feature>
<dbReference type="Pfam" id="PF09335">
    <property type="entry name" value="VTT_dom"/>
    <property type="match status" value="1"/>
</dbReference>
<gene>
    <name evidence="4" type="ORF">EHUX00137_LOCUS13900</name>
</gene>
<protein>
    <recommendedName>
        <fullName evidence="3">VTT domain-containing protein</fullName>
    </recommendedName>
</protein>
<dbReference type="AlphaFoldDB" id="A0A7S3S508"/>
<dbReference type="InterPro" id="IPR032816">
    <property type="entry name" value="VTT_dom"/>
</dbReference>
<evidence type="ECO:0000256" key="2">
    <source>
        <dbReference type="SAM" id="Phobius"/>
    </source>
</evidence>
<feature type="domain" description="VTT" evidence="3">
    <location>
        <begin position="14"/>
        <end position="129"/>
    </location>
</feature>
<reference evidence="4" key="1">
    <citation type="submission" date="2021-01" db="EMBL/GenBank/DDBJ databases">
        <authorList>
            <person name="Corre E."/>
            <person name="Pelletier E."/>
            <person name="Niang G."/>
            <person name="Scheremetjew M."/>
            <person name="Finn R."/>
            <person name="Kale V."/>
            <person name="Holt S."/>
            <person name="Cochrane G."/>
            <person name="Meng A."/>
            <person name="Brown T."/>
            <person name="Cohen L."/>
        </authorList>
    </citation>
    <scope>NUCLEOTIDE SEQUENCE</scope>
    <source>
        <strain evidence="4">379</strain>
    </source>
</reference>
<feature type="compositionally biased region" description="Low complexity" evidence="1">
    <location>
        <begin position="198"/>
        <end position="210"/>
    </location>
</feature>
<feature type="transmembrane region" description="Helical" evidence="2">
    <location>
        <begin position="7"/>
        <end position="24"/>
    </location>
</feature>
<dbReference type="PANTHER" id="PTHR46826:SF1">
    <property type="entry name" value="TVP38_TMEM64 FAMILY MEMBRANE PROTEIN YDJX"/>
    <property type="match status" value="1"/>
</dbReference>